<protein>
    <submittedName>
        <fullName evidence="1">Uncharacterized protein</fullName>
    </submittedName>
</protein>
<organism evidence="1 3">
    <name type="scientific">Francisella adeliensis</name>
    <dbReference type="NCBI Taxonomy" id="2007306"/>
    <lineage>
        <taxon>Bacteria</taxon>
        <taxon>Pseudomonadati</taxon>
        <taxon>Pseudomonadota</taxon>
        <taxon>Gammaproteobacteria</taxon>
        <taxon>Thiotrichales</taxon>
        <taxon>Francisellaceae</taxon>
        <taxon>Francisella</taxon>
    </lineage>
</organism>
<dbReference type="Proteomes" id="UP000681131">
    <property type="component" value="Chromosome"/>
</dbReference>
<keyword evidence="4" id="KW-1185">Reference proteome</keyword>
<reference evidence="2 4" key="2">
    <citation type="submission" date="2019-08" db="EMBL/GenBank/DDBJ databases">
        <title>Complete genome sequences of Francisella adeliensis (FSC1325 and FSC1326).</title>
        <authorList>
            <person name="Ohrman C."/>
            <person name="Uneklint I."/>
            <person name="Vallesi A."/>
            <person name="Karlsson L."/>
            <person name="Sjodin A."/>
        </authorList>
    </citation>
    <scope>NUCLEOTIDE SEQUENCE [LARGE SCALE GENOMIC DNA]</scope>
    <source>
        <strain evidence="2 4">FSC1325</strain>
    </source>
</reference>
<name>A0A2Z4Y1W8_9GAMM</name>
<dbReference type="EMBL" id="CP021781">
    <property type="protein sequence ID" value="AXA34693.1"/>
    <property type="molecule type" value="Genomic_DNA"/>
</dbReference>
<evidence type="ECO:0000313" key="2">
    <source>
        <dbReference type="EMBL" id="QIW11563.1"/>
    </source>
</evidence>
<accession>A0A2Z4Y1W8</accession>
<dbReference type="Proteomes" id="UP000251120">
    <property type="component" value="Chromosome"/>
</dbReference>
<proteinExistence type="predicted"/>
<dbReference type="EMBL" id="CP043424">
    <property type="protein sequence ID" value="QIW11563.1"/>
    <property type="molecule type" value="Genomic_DNA"/>
</dbReference>
<dbReference type="RefSeq" id="WP_112870868.1">
    <property type="nucleotide sequence ID" value="NZ_CP021781.1"/>
</dbReference>
<evidence type="ECO:0000313" key="1">
    <source>
        <dbReference type="EMBL" id="AXA34693.1"/>
    </source>
</evidence>
<sequence>MANQYTGNFEQIITRKFNCSAKEALLICQSKGLSYEDAEEFLGFKHVTIRKWAKRLDVKLSPTSKTYKSENISNKGTEYIRNCKSKTLSAKNLLSKCWINMSLYSTIKAKS</sequence>
<dbReference type="AlphaFoldDB" id="A0A2Z4Y1W8"/>
<evidence type="ECO:0000313" key="4">
    <source>
        <dbReference type="Proteomes" id="UP000681131"/>
    </source>
</evidence>
<gene>
    <name evidence="1" type="ORF">CDH04_02410</name>
    <name evidence="2" type="ORF">FZC43_02410</name>
</gene>
<reference evidence="1 3" key="1">
    <citation type="submission" date="2017-06" db="EMBL/GenBank/DDBJ databases">
        <title>Complete genome of Francisella adeliensis.</title>
        <authorList>
            <person name="Vallesi A."/>
            <person name="Sjodin A."/>
        </authorList>
    </citation>
    <scope>NUCLEOTIDE SEQUENCE [LARGE SCALE GENOMIC DNA]</scope>
    <source>
        <strain evidence="1 3">FDC440</strain>
    </source>
</reference>
<dbReference type="KEGG" id="fad:CDH04_02410"/>
<evidence type="ECO:0000313" key="3">
    <source>
        <dbReference type="Proteomes" id="UP000251120"/>
    </source>
</evidence>
<dbReference type="OrthoDB" id="5623921at2"/>